<accession>A0ABZ0I0H6</accession>
<reference evidence="2 3" key="1">
    <citation type="submission" date="2023-10" db="EMBL/GenBank/DDBJ databases">
        <title>Two novel species belonging to the OM43/NOR5 clade.</title>
        <authorList>
            <person name="Park M."/>
        </authorList>
    </citation>
    <scope>NUCLEOTIDE SEQUENCE [LARGE SCALE GENOMIC DNA]</scope>
    <source>
        <strain evidence="2 3">IMCC43200</strain>
    </source>
</reference>
<dbReference type="Gene3D" id="3.10.620.30">
    <property type="match status" value="1"/>
</dbReference>
<dbReference type="InterPro" id="IPR002931">
    <property type="entry name" value="Transglutaminase-like"/>
</dbReference>
<dbReference type="RefSeq" id="WP_407346878.1">
    <property type="nucleotide sequence ID" value="NZ_CP136864.1"/>
</dbReference>
<organism evidence="2 3">
    <name type="scientific">Congregibacter variabilis</name>
    <dbReference type="NCBI Taxonomy" id="3081200"/>
    <lineage>
        <taxon>Bacteria</taxon>
        <taxon>Pseudomonadati</taxon>
        <taxon>Pseudomonadota</taxon>
        <taxon>Gammaproteobacteria</taxon>
        <taxon>Cellvibrionales</taxon>
        <taxon>Halieaceae</taxon>
        <taxon>Congregibacter</taxon>
    </lineage>
</organism>
<dbReference type="Pfam" id="PF01841">
    <property type="entry name" value="Transglut_core"/>
    <property type="match status" value="1"/>
</dbReference>
<name>A0ABZ0I0H6_9GAMM</name>
<keyword evidence="3" id="KW-1185">Reference proteome</keyword>
<dbReference type="Proteomes" id="UP001626537">
    <property type="component" value="Chromosome"/>
</dbReference>
<dbReference type="InterPro" id="IPR038765">
    <property type="entry name" value="Papain-like_cys_pep_sf"/>
</dbReference>
<evidence type="ECO:0000313" key="2">
    <source>
        <dbReference type="EMBL" id="WOJ92294.1"/>
    </source>
</evidence>
<gene>
    <name evidence="2" type="ORF">R0135_10905</name>
</gene>
<evidence type="ECO:0000259" key="1">
    <source>
        <dbReference type="Pfam" id="PF01841"/>
    </source>
</evidence>
<dbReference type="PANTHER" id="PTHR33490:SF3">
    <property type="entry name" value="CONSERVED INTEGRAL MEMBRANE PROTEIN"/>
    <property type="match status" value="1"/>
</dbReference>
<proteinExistence type="predicted"/>
<sequence length="270" mass="29523">MNHDILLPATAGKQSATACSLVALRPRSVNLAIAYIAAAAATRYPDAANTMEMPMTPGSETLSPTWFLDSNSDAVQRYASLAGGDTEDAVAVAEKLFYAVRDGIRYDPYQVSRDPAAYRASTIAEGSSNWCVPKSVLLAACARVRGIPARLGFADVLNHLTSDKLSESMGTDLFAWHGYAELWLNGNWVKLSTAFNIELCERFGVAPLEFDAVQGALMHPYDTSGRRHMEYVRERGSFDDLPLEAIFNTFDEVYPAMNAQPSDHDSAFHT</sequence>
<dbReference type="PANTHER" id="PTHR33490">
    <property type="entry name" value="BLR5614 PROTEIN-RELATED"/>
    <property type="match status" value="1"/>
</dbReference>
<dbReference type="EMBL" id="CP136864">
    <property type="protein sequence ID" value="WOJ92294.1"/>
    <property type="molecule type" value="Genomic_DNA"/>
</dbReference>
<evidence type="ECO:0000313" key="3">
    <source>
        <dbReference type="Proteomes" id="UP001626537"/>
    </source>
</evidence>
<feature type="domain" description="Transglutaminase-like" evidence="1">
    <location>
        <begin position="82"/>
        <end position="191"/>
    </location>
</feature>
<dbReference type="SUPFAM" id="SSF54001">
    <property type="entry name" value="Cysteine proteinases"/>
    <property type="match status" value="1"/>
</dbReference>
<protein>
    <submittedName>
        <fullName evidence="2">Transglutaminase family protein</fullName>
    </submittedName>
</protein>